<feature type="non-terminal residue" evidence="2">
    <location>
        <position position="1"/>
    </location>
</feature>
<dbReference type="AlphaFoldDB" id="A0A0C9ZF65"/>
<dbReference type="HOGENOM" id="CLU_138299_1_0_1"/>
<dbReference type="EMBL" id="KN835560">
    <property type="protein sequence ID" value="KIK36105.1"/>
    <property type="molecule type" value="Genomic_DNA"/>
</dbReference>
<dbReference type="SUPFAM" id="SSF57756">
    <property type="entry name" value="Retrovirus zinc finger-like domains"/>
    <property type="match status" value="1"/>
</dbReference>
<evidence type="ECO:0000256" key="1">
    <source>
        <dbReference type="ARBA" id="ARBA00022664"/>
    </source>
</evidence>
<reference evidence="3" key="2">
    <citation type="submission" date="2015-01" db="EMBL/GenBank/DDBJ databases">
        <title>Evolutionary Origins and Diversification of the Mycorrhizal Mutualists.</title>
        <authorList>
            <consortium name="DOE Joint Genome Institute"/>
            <consortium name="Mycorrhizal Genomics Consortium"/>
            <person name="Kohler A."/>
            <person name="Kuo A."/>
            <person name="Nagy L.G."/>
            <person name="Floudas D."/>
            <person name="Copeland A."/>
            <person name="Barry K.W."/>
            <person name="Cichocki N."/>
            <person name="Veneault-Fourrey C."/>
            <person name="LaButti K."/>
            <person name="Lindquist E.A."/>
            <person name="Lipzen A."/>
            <person name="Lundell T."/>
            <person name="Morin E."/>
            <person name="Murat C."/>
            <person name="Riley R."/>
            <person name="Ohm R."/>
            <person name="Sun H."/>
            <person name="Tunlid A."/>
            <person name="Henrissat B."/>
            <person name="Grigoriev I.V."/>
            <person name="Hibbett D.S."/>
            <person name="Martin F."/>
        </authorList>
    </citation>
    <scope>NUCLEOTIDE SEQUENCE [LARGE SCALE GENOMIC DNA]</scope>
    <source>
        <strain evidence="3">UH-Slu-Lm8-n1</strain>
    </source>
</reference>
<dbReference type="Proteomes" id="UP000054485">
    <property type="component" value="Unassembled WGS sequence"/>
</dbReference>
<protein>
    <submittedName>
        <fullName evidence="2">Uncharacterized protein</fullName>
    </submittedName>
</protein>
<gene>
    <name evidence="2" type="ORF">CY34DRAFT_38947</name>
</gene>
<dbReference type="InterPro" id="IPR036875">
    <property type="entry name" value="Znf_CCHC_sf"/>
</dbReference>
<dbReference type="OrthoDB" id="4230923at2759"/>
<feature type="non-terminal residue" evidence="2">
    <location>
        <position position="128"/>
    </location>
</feature>
<name>A0A0C9ZF65_9AGAM</name>
<organism evidence="2 3">
    <name type="scientific">Suillus luteus UH-Slu-Lm8-n1</name>
    <dbReference type="NCBI Taxonomy" id="930992"/>
    <lineage>
        <taxon>Eukaryota</taxon>
        <taxon>Fungi</taxon>
        <taxon>Dikarya</taxon>
        <taxon>Basidiomycota</taxon>
        <taxon>Agaricomycotina</taxon>
        <taxon>Agaricomycetes</taxon>
        <taxon>Agaricomycetidae</taxon>
        <taxon>Boletales</taxon>
        <taxon>Suillineae</taxon>
        <taxon>Suillaceae</taxon>
        <taxon>Suillus</taxon>
    </lineage>
</organism>
<evidence type="ECO:0000313" key="3">
    <source>
        <dbReference type="Proteomes" id="UP000054485"/>
    </source>
</evidence>
<proteinExistence type="predicted"/>
<evidence type="ECO:0000313" key="2">
    <source>
        <dbReference type="EMBL" id="KIK36105.1"/>
    </source>
</evidence>
<dbReference type="GO" id="GO:0008270">
    <property type="term" value="F:zinc ion binding"/>
    <property type="evidence" value="ECO:0007669"/>
    <property type="project" value="InterPro"/>
</dbReference>
<dbReference type="InParanoid" id="A0A0C9ZF65"/>
<dbReference type="GO" id="GO:0003676">
    <property type="term" value="F:nucleic acid binding"/>
    <property type="evidence" value="ECO:0007669"/>
    <property type="project" value="InterPro"/>
</dbReference>
<reference evidence="2 3" key="1">
    <citation type="submission" date="2014-04" db="EMBL/GenBank/DDBJ databases">
        <authorList>
            <consortium name="DOE Joint Genome Institute"/>
            <person name="Kuo A."/>
            <person name="Ruytinx J."/>
            <person name="Rineau F."/>
            <person name="Colpaert J."/>
            <person name="Kohler A."/>
            <person name="Nagy L.G."/>
            <person name="Floudas D."/>
            <person name="Copeland A."/>
            <person name="Barry K.W."/>
            <person name="Cichocki N."/>
            <person name="Veneault-Fourrey C."/>
            <person name="LaButti K."/>
            <person name="Lindquist E.A."/>
            <person name="Lipzen A."/>
            <person name="Lundell T."/>
            <person name="Morin E."/>
            <person name="Murat C."/>
            <person name="Sun H."/>
            <person name="Tunlid A."/>
            <person name="Henrissat B."/>
            <person name="Grigoriev I.V."/>
            <person name="Hibbett D.S."/>
            <person name="Martin F."/>
            <person name="Nordberg H.P."/>
            <person name="Cantor M.N."/>
            <person name="Hua S.X."/>
        </authorList>
    </citation>
    <scope>NUCLEOTIDE SEQUENCE [LARGE SCALE GENOMIC DNA]</scope>
    <source>
        <strain evidence="2 3">UH-Slu-Lm8-n1</strain>
    </source>
</reference>
<keyword evidence="1" id="KW-0507">mRNA processing</keyword>
<sequence length="128" mass="14971">DQQVAYGLITLTDPSTANTAIRDGITMRQLKLWPKKNRKEPIRCAKYQHYGHIAKECIKNGDVCVNCSNNHRTSDCTTKDKQFYASCKSNEHSSWDHNFPTYTKRCEETNRRYPDNSMPYFPTNEDWT</sequence>
<dbReference type="GO" id="GO:0006397">
    <property type="term" value="P:mRNA processing"/>
    <property type="evidence" value="ECO:0007669"/>
    <property type="project" value="UniProtKB-KW"/>
</dbReference>
<accession>A0A0C9ZF65</accession>
<keyword evidence="3" id="KW-1185">Reference proteome</keyword>